<sequence length="78" mass="8443">MKNPQKKNNKQEKLKQHSAGDAAETKPPYDPMGTNAEFATEIADGKRSNVTVSVNPPAYVGRGGMKVDRGDPQDNTKS</sequence>
<reference evidence="2 3" key="1">
    <citation type="submission" date="2023-04" db="EMBL/GenBank/DDBJ databases">
        <authorList>
            <person name="Hsu D."/>
        </authorList>
    </citation>
    <scope>NUCLEOTIDE SEQUENCE [LARGE SCALE GENOMIC DNA]</scope>
    <source>
        <strain evidence="2 3">MK1</strain>
    </source>
</reference>
<dbReference type="EMBL" id="CP121694">
    <property type="protein sequence ID" value="WRO20276.1"/>
    <property type="molecule type" value="Genomic_DNA"/>
</dbReference>
<organism evidence="2 3">
    <name type="scientific">Metallumcola ferriviriculae</name>
    <dbReference type="NCBI Taxonomy" id="3039180"/>
    <lineage>
        <taxon>Bacteria</taxon>
        <taxon>Bacillati</taxon>
        <taxon>Bacillota</taxon>
        <taxon>Clostridia</taxon>
        <taxon>Neomoorellales</taxon>
        <taxon>Desulfitibacteraceae</taxon>
        <taxon>Metallumcola</taxon>
    </lineage>
</organism>
<gene>
    <name evidence="2" type="ORF">MFMK1_000034</name>
</gene>
<accession>A0AAU0UIF7</accession>
<keyword evidence="3" id="KW-1185">Reference proteome</keyword>
<dbReference type="Proteomes" id="UP001329915">
    <property type="component" value="Chromosome"/>
</dbReference>
<dbReference type="RefSeq" id="WP_366923179.1">
    <property type="nucleotide sequence ID" value="NZ_CP121694.1"/>
</dbReference>
<dbReference type="AlphaFoldDB" id="A0AAU0UIF7"/>
<evidence type="ECO:0000313" key="2">
    <source>
        <dbReference type="EMBL" id="WRO20276.1"/>
    </source>
</evidence>
<name>A0AAU0UIF7_9FIRM</name>
<evidence type="ECO:0000313" key="3">
    <source>
        <dbReference type="Proteomes" id="UP001329915"/>
    </source>
</evidence>
<evidence type="ECO:0000256" key="1">
    <source>
        <dbReference type="SAM" id="MobiDB-lite"/>
    </source>
</evidence>
<protein>
    <submittedName>
        <fullName evidence="2">Uncharacterized protein</fullName>
    </submittedName>
</protein>
<dbReference type="KEGG" id="dbc:MFMK1_000034"/>
<proteinExistence type="predicted"/>
<feature type="region of interest" description="Disordered" evidence="1">
    <location>
        <begin position="1"/>
        <end position="78"/>
    </location>
</feature>
<feature type="compositionally biased region" description="Basic and acidic residues" evidence="1">
    <location>
        <begin position="65"/>
        <end position="78"/>
    </location>
</feature>